<feature type="transmembrane region" description="Helical" evidence="9">
    <location>
        <begin position="39"/>
        <end position="60"/>
    </location>
</feature>
<dbReference type="InterPro" id="IPR038731">
    <property type="entry name" value="RgtA/B/C-like"/>
</dbReference>
<evidence type="ECO:0000313" key="13">
    <source>
        <dbReference type="Proteomes" id="UP001231675"/>
    </source>
</evidence>
<feature type="transmembrane region" description="Helical" evidence="9">
    <location>
        <begin position="435"/>
        <end position="455"/>
    </location>
</feature>
<dbReference type="Proteomes" id="UP001231675">
    <property type="component" value="Unassembled WGS sequence"/>
</dbReference>
<reference evidence="12 13" key="1">
    <citation type="submission" date="2023-07" db="EMBL/GenBank/DDBJ databases">
        <title>Sequencing the genomes of 1000 actinobacteria strains.</title>
        <authorList>
            <person name="Klenk H.-P."/>
        </authorList>
    </citation>
    <scope>NUCLEOTIDE SEQUENCE [LARGE SCALE GENOMIC DNA]</scope>
    <source>
        <strain evidence="12 13">DSM 40229</strain>
    </source>
</reference>
<feature type="compositionally biased region" description="Low complexity" evidence="8">
    <location>
        <begin position="370"/>
        <end position="385"/>
    </location>
</feature>
<name>A0ABT9LNB0_STRGD</name>
<sequence length="774" mass="79685">MPSDLLTLAPGSTAFPDDPAPPRRHRFAFWRSPPDQPGWARPALLAVAALAALLYTWNIAGSDLSPYYSVAARSMSESWKAFLFTAFDPSSTITLDKIGGFLWPQALSARLFGFHDWALTLPQCVEGVVTVLVLYRLVRRWQGAAAGLVAAGLLALTPLAASMFGHAILDCSVTMCLVLAADQGQKAVLTGRLNPLLLCGVWIGLGFQAKMMQAWLVVPALAVAYLVAAPHGLRRRVGHLLTAGGVLLAVSLSWVALMTFTPEDSRPYADGSTNNSAFAMVFGYNGFNRFHEGLIPGAVGAPSGGGGTGAAADGTDTGTSAGAEATGGAGAGADTGADTGAAEGAAAGGTAQDTSQGADGGTARDGGGASAPASASQPPQGGSAALAVLPGSEGWGKLLGPRFATQIGWLYPLALIALVLGLVRHRGAARTDRRRAGYLMWGLWLVTAALVLSAMSIPHTAYAALLAPPLAALSGAGAVALWRVHRAARGGPWAWILPVAILAQEVWTIRTAAPYADFAPWLVPLVLVASVAACAAFVYTALPRPSGRRLARRVTALGLVSGCVAVIAAPAVWSLSVLDERYAGSPFDAYAGPPFKVPGGSGPGGKGMRTSKNGVLGGVTSTTSQGPDVLAELSPDQEKLIDHVQQNNRGAAYAFSTNSWQTASRYIYNRALPVLPLGGFLGEANVVTLAEYQDLIRAGDLRFALVGTHAGSMSGAGGGQASEPPPDSSVARIDRWVKSACAEVDPASYGVTAPSGKDAEGNTETLYDCASAVR</sequence>
<feature type="transmembrane region" description="Helical" evidence="9">
    <location>
        <begin position="212"/>
        <end position="228"/>
    </location>
</feature>
<dbReference type="RefSeq" id="WP_306887917.1">
    <property type="nucleotide sequence ID" value="NZ_BMSM01000042.1"/>
</dbReference>
<feature type="transmembrane region" description="Helical" evidence="9">
    <location>
        <begin position="521"/>
        <end position="542"/>
    </location>
</feature>
<dbReference type="Pfam" id="PF24878">
    <property type="entry name" value="YkcB_C"/>
    <property type="match status" value="1"/>
</dbReference>
<feature type="compositionally biased region" description="Gly residues" evidence="8">
    <location>
        <begin position="358"/>
        <end position="369"/>
    </location>
</feature>
<protein>
    <submittedName>
        <fullName evidence="12">4-amino-4-deoxy-L-arabinose transferase-like glycosyltransferase</fullName>
    </submittedName>
</protein>
<keyword evidence="7 9" id="KW-0472">Membrane</keyword>
<dbReference type="EMBL" id="JAURUD010000001">
    <property type="protein sequence ID" value="MDP9685028.1"/>
    <property type="molecule type" value="Genomic_DNA"/>
</dbReference>
<dbReference type="InterPro" id="IPR056785">
    <property type="entry name" value="YkcA/B-like_C"/>
</dbReference>
<feature type="domain" description="Putative mannosyltransferase YkcA/B-like C-terminal" evidence="11">
    <location>
        <begin position="640"/>
        <end position="738"/>
    </location>
</feature>
<evidence type="ECO:0000256" key="7">
    <source>
        <dbReference type="ARBA" id="ARBA00023136"/>
    </source>
</evidence>
<proteinExistence type="predicted"/>
<evidence type="ECO:0000256" key="3">
    <source>
        <dbReference type="ARBA" id="ARBA00022676"/>
    </source>
</evidence>
<feature type="compositionally biased region" description="Low complexity" evidence="8">
    <location>
        <begin position="310"/>
        <end position="324"/>
    </location>
</feature>
<dbReference type="InterPro" id="IPR050297">
    <property type="entry name" value="LipidA_mod_glycosyltrf_83"/>
</dbReference>
<evidence type="ECO:0000256" key="4">
    <source>
        <dbReference type="ARBA" id="ARBA00022679"/>
    </source>
</evidence>
<evidence type="ECO:0000256" key="1">
    <source>
        <dbReference type="ARBA" id="ARBA00004651"/>
    </source>
</evidence>
<feature type="region of interest" description="Disordered" evidence="8">
    <location>
        <begin position="303"/>
        <end position="387"/>
    </location>
</feature>
<feature type="transmembrane region" description="Helical" evidence="9">
    <location>
        <begin position="493"/>
        <end position="509"/>
    </location>
</feature>
<accession>A0ABT9LNB0</accession>
<evidence type="ECO:0000259" key="10">
    <source>
        <dbReference type="Pfam" id="PF13231"/>
    </source>
</evidence>
<evidence type="ECO:0000256" key="6">
    <source>
        <dbReference type="ARBA" id="ARBA00022989"/>
    </source>
</evidence>
<feature type="transmembrane region" description="Helical" evidence="9">
    <location>
        <begin position="240"/>
        <end position="260"/>
    </location>
</feature>
<evidence type="ECO:0000259" key="11">
    <source>
        <dbReference type="Pfam" id="PF24878"/>
    </source>
</evidence>
<feature type="compositionally biased region" description="Low complexity" evidence="8">
    <location>
        <begin position="334"/>
        <end position="357"/>
    </location>
</feature>
<keyword evidence="5 9" id="KW-0812">Transmembrane</keyword>
<evidence type="ECO:0000256" key="2">
    <source>
        <dbReference type="ARBA" id="ARBA00022475"/>
    </source>
</evidence>
<evidence type="ECO:0000256" key="8">
    <source>
        <dbReference type="SAM" id="MobiDB-lite"/>
    </source>
</evidence>
<evidence type="ECO:0000256" key="9">
    <source>
        <dbReference type="SAM" id="Phobius"/>
    </source>
</evidence>
<keyword evidence="2" id="KW-1003">Cell membrane</keyword>
<organism evidence="12 13">
    <name type="scientific">Streptomyces griseoviridis</name>
    <dbReference type="NCBI Taxonomy" id="45398"/>
    <lineage>
        <taxon>Bacteria</taxon>
        <taxon>Bacillati</taxon>
        <taxon>Actinomycetota</taxon>
        <taxon>Actinomycetes</taxon>
        <taxon>Kitasatosporales</taxon>
        <taxon>Streptomycetaceae</taxon>
        <taxon>Streptomyces</taxon>
    </lineage>
</organism>
<dbReference type="GeneID" id="91554508"/>
<keyword evidence="13" id="KW-1185">Reference proteome</keyword>
<keyword evidence="4" id="KW-0808">Transferase</keyword>
<comment type="caution">
    <text evidence="12">The sequence shown here is derived from an EMBL/GenBank/DDBJ whole genome shotgun (WGS) entry which is preliminary data.</text>
</comment>
<gene>
    <name evidence="12" type="ORF">J2S47_005530</name>
</gene>
<feature type="transmembrane region" description="Helical" evidence="9">
    <location>
        <begin position="461"/>
        <end position="481"/>
    </location>
</feature>
<dbReference type="PANTHER" id="PTHR33908">
    <property type="entry name" value="MANNOSYLTRANSFERASE YKCB-RELATED"/>
    <property type="match status" value="1"/>
</dbReference>
<dbReference type="Pfam" id="PF13231">
    <property type="entry name" value="PMT_2"/>
    <property type="match status" value="1"/>
</dbReference>
<evidence type="ECO:0000256" key="5">
    <source>
        <dbReference type="ARBA" id="ARBA00022692"/>
    </source>
</evidence>
<comment type="subcellular location">
    <subcellularLocation>
        <location evidence="1">Cell membrane</location>
        <topology evidence="1">Multi-pass membrane protein</topology>
    </subcellularLocation>
</comment>
<feature type="transmembrane region" description="Helical" evidence="9">
    <location>
        <begin position="554"/>
        <end position="573"/>
    </location>
</feature>
<dbReference type="PANTHER" id="PTHR33908:SF3">
    <property type="entry name" value="UNDECAPRENYL PHOSPHATE-ALPHA-4-AMINO-4-DEOXY-L-ARABINOSE ARABINOSYL TRANSFERASE"/>
    <property type="match status" value="1"/>
</dbReference>
<keyword evidence="6 9" id="KW-1133">Transmembrane helix</keyword>
<feature type="transmembrane region" description="Helical" evidence="9">
    <location>
        <begin position="403"/>
        <end position="423"/>
    </location>
</feature>
<keyword evidence="3" id="KW-0328">Glycosyltransferase</keyword>
<feature type="domain" description="Glycosyltransferase RgtA/B/C/D-like" evidence="10">
    <location>
        <begin position="101"/>
        <end position="254"/>
    </location>
</feature>
<feature type="transmembrane region" description="Helical" evidence="9">
    <location>
        <begin position="145"/>
        <end position="169"/>
    </location>
</feature>
<evidence type="ECO:0000313" key="12">
    <source>
        <dbReference type="EMBL" id="MDP9685028.1"/>
    </source>
</evidence>